<keyword evidence="1" id="KW-0732">Signal</keyword>
<name>A0A6I8VBB2_DROPS</name>
<dbReference type="InParanoid" id="A0A6I8VBB2"/>
<reference evidence="3" key="2">
    <citation type="submission" date="2025-08" db="UniProtKB">
        <authorList>
            <consortium name="RefSeq"/>
        </authorList>
    </citation>
    <scope>IDENTIFICATION</scope>
    <source>
        <strain evidence="3">MV-25-SWS-2005</strain>
        <tissue evidence="3">Whole body</tissue>
    </source>
</reference>
<gene>
    <name evidence="3" type="primary">LOC26532987</name>
</gene>
<proteinExistence type="predicted"/>
<organism evidence="2 3">
    <name type="scientific">Drosophila pseudoobscura pseudoobscura</name>
    <name type="common">Fruit fly</name>
    <dbReference type="NCBI Taxonomy" id="46245"/>
    <lineage>
        <taxon>Eukaryota</taxon>
        <taxon>Metazoa</taxon>
        <taxon>Ecdysozoa</taxon>
        <taxon>Arthropoda</taxon>
        <taxon>Hexapoda</taxon>
        <taxon>Insecta</taxon>
        <taxon>Pterygota</taxon>
        <taxon>Neoptera</taxon>
        <taxon>Endopterygota</taxon>
        <taxon>Diptera</taxon>
        <taxon>Brachycera</taxon>
        <taxon>Muscomorpha</taxon>
        <taxon>Ephydroidea</taxon>
        <taxon>Drosophilidae</taxon>
        <taxon>Drosophila</taxon>
        <taxon>Sophophora</taxon>
    </lineage>
</organism>
<sequence>MHPIIFLILATTIVVTTHTLTPNRTHYLDTMECGDCEKVNRECKIVSSGYYCREHDDSDKLDARQGVKANLRHLRKCMGPDHFFFNKEGISAACCFWTQEMGCQQVKNKMRTKPCSDCATYHERGSFLDLNPMGCPCGPQEKNGAENPLECFFFIIILMMCTILYGPV</sequence>
<evidence type="ECO:0000256" key="1">
    <source>
        <dbReference type="SAM" id="SignalP"/>
    </source>
</evidence>
<dbReference type="Proteomes" id="UP000001819">
    <property type="component" value="Chromosome 2"/>
</dbReference>
<feature type="signal peptide" evidence="1">
    <location>
        <begin position="1"/>
        <end position="19"/>
    </location>
</feature>
<evidence type="ECO:0000313" key="3">
    <source>
        <dbReference type="RefSeq" id="XP_015037664.2"/>
    </source>
</evidence>
<accession>A0A6I8VBB2</accession>
<dbReference type="KEGG" id="dpo:26532987"/>
<feature type="chain" id="PRO_5026235137" evidence="1">
    <location>
        <begin position="20"/>
        <end position="168"/>
    </location>
</feature>
<evidence type="ECO:0000313" key="2">
    <source>
        <dbReference type="Proteomes" id="UP000001819"/>
    </source>
</evidence>
<dbReference type="RefSeq" id="XP_015037664.2">
    <property type="nucleotide sequence ID" value="XM_015182178.2"/>
</dbReference>
<protein>
    <submittedName>
        <fullName evidence="3">Uncharacterized protein</fullName>
    </submittedName>
</protein>
<reference evidence="2" key="1">
    <citation type="submission" date="2024-06" db="UniProtKB">
        <authorList>
            <consortium name="RefSeq"/>
        </authorList>
    </citation>
    <scope>NUCLEOTIDE SEQUENCE [LARGE SCALE GENOMIC DNA]</scope>
    <source>
        <strain evidence="2">MV2-25</strain>
    </source>
</reference>
<dbReference type="AlphaFoldDB" id="A0A6I8VBB2"/>
<keyword evidence="2" id="KW-1185">Reference proteome</keyword>